<evidence type="ECO:0008006" key="3">
    <source>
        <dbReference type="Google" id="ProtNLM"/>
    </source>
</evidence>
<accession>A0A1F5VJZ4</accession>
<dbReference type="Proteomes" id="UP000178943">
    <property type="component" value="Unassembled WGS sequence"/>
</dbReference>
<dbReference type="Gene3D" id="2.60.40.10">
    <property type="entry name" value="Immunoglobulins"/>
    <property type="match status" value="2"/>
</dbReference>
<dbReference type="EMBL" id="MFGW01000151">
    <property type="protein sequence ID" value="OGF63746.1"/>
    <property type="molecule type" value="Genomic_DNA"/>
</dbReference>
<protein>
    <recommendedName>
        <fullName evidence="3">Fibronectin type-III domain-containing protein</fullName>
    </recommendedName>
</protein>
<gene>
    <name evidence="1" type="ORF">A2Y62_09335</name>
</gene>
<organism evidence="1 2">
    <name type="scientific">Candidatus Fischerbacteria bacterium RBG_13_37_8</name>
    <dbReference type="NCBI Taxonomy" id="1817863"/>
    <lineage>
        <taxon>Bacteria</taxon>
        <taxon>Candidatus Fischeribacteriota</taxon>
    </lineage>
</organism>
<reference evidence="1 2" key="1">
    <citation type="journal article" date="2016" name="Nat. Commun.">
        <title>Thousands of microbial genomes shed light on interconnected biogeochemical processes in an aquifer system.</title>
        <authorList>
            <person name="Anantharaman K."/>
            <person name="Brown C.T."/>
            <person name="Hug L.A."/>
            <person name="Sharon I."/>
            <person name="Castelle C.J."/>
            <person name="Probst A.J."/>
            <person name="Thomas B.C."/>
            <person name="Singh A."/>
            <person name="Wilkins M.J."/>
            <person name="Karaoz U."/>
            <person name="Brodie E.L."/>
            <person name="Williams K.H."/>
            <person name="Hubbard S.S."/>
            <person name="Banfield J.F."/>
        </authorList>
    </citation>
    <scope>NUCLEOTIDE SEQUENCE [LARGE SCALE GENOMIC DNA]</scope>
</reference>
<dbReference type="InterPro" id="IPR013783">
    <property type="entry name" value="Ig-like_fold"/>
</dbReference>
<evidence type="ECO:0000313" key="1">
    <source>
        <dbReference type="EMBL" id="OGF63746.1"/>
    </source>
</evidence>
<evidence type="ECO:0000313" key="2">
    <source>
        <dbReference type="Proteomes" id="UP000178943"/>
    </source>
</evidence>
<dbReference type="AlphaFoldDB" id="A0A1F5VJZ4"/>
<proteinExistence type="predicted"/>
<sequence>MQIIWNSDPENWGDGGTGTRTYSVLRSGTLIVPALSYGTTSYNDTTGTNETNYVYRIRYNNGCGLSSSTLGVTATDHIDTEPCPDIGNVLLVSKSGTNAVITWSANACSDLANYRIFGSAYYSDPFPSAWDVLGNPVSNIFYDLLLSNYIAYKVLAVDDCGNISSN</sequence>
<comment type="caution">
    <text evidence="1">The sequence shown here is derived from an EMBL/GenBank/DDBJ whole genome shotgun (WGS) entry which is preliminary data.</text>
</comment>
<name>A0A1F5VJZ4_9BACT</name>